<organism evidence="1 2">
    <name type="scientific">Cichorium intybus</name>
    <name type="common">Chicory</name>
    <dbReference type="NCBI Taxonomy" id="13427"/>
    <lineage>
        <taxon>Eukaryota</taxon>
        <taxon>Viridiplantae</taxon>
        <taxon>Streptophyta</taxon>
        <taxon>Embryophyta</taxon>
        <taxon>Tracheophyta</taxon>
        <taxon>Spermatophyta</taxon>
        <taxon>Magnoliopsida</taxon>
        <taxon>eudicotyledons</taxon>
        <taxon>Gunneridae</taxon>
        <taxon>Pentapetalae</taxon>
        <taxon>asterids</taxon>
        <taxon>campanulids</taxon>
        <taxon>Asterales</taxon>
        <taxon>Asteraceae</taxon>
        <taxon>Cichorioideae</taxon>
        <taxon>Cichorieae</taxon>
        <taxon>Cichoriinae</taxon>
        <taxon>Cichorium</taxon>
    </lineage>
</organism>
<evidence type="ECO:0000313" key="2">
    <source>
        <dbReference type="Proteomes" id="UP001055811"/>
    </source>
</evidence>
<evidence type="ECO:0000313" key="1">
    <source>
        <dbReference type="EMBL" id="KAI3724087.1"/>
    </source>
</evidence>
<proteinExistence type="predicted"/>
<gene>
    <name evidence="1" type="ORF">L2E82_35852</name>
</gene>
<dbReference type="EMBL" id="CM042014">
    <property type="protein sequence ID" value="KAI3724087.1"/>
    <property type="molecule type" value="Genomic_DNA"/>
</dbReference>
<name>A0ACB9BQ27_CICIN</name>
<accession>A0ACB9BQ27</accession>
<comment type="caution">
    <text evidence="1">The sequence shown here is derived from an EMBL/GenBank/DDBJ whole genome shotgun (WGS) entry which is preliminary data.</text>
</comment>
<keyword evidence="2" id="KW-1185">Reference proteome</keyword>
<protein>
    <submittedName>
        <fullName evidence="1">Uncharacterized protein</fullName>
    </submittedName>
</protein>
<dbReference type="Proteomes" id="UP001055811">
    <property type="component" value="Linkage Group LG06"/>
</dbReference>
<sequence length="80" mass="9285">MATDYWVNQQPPAYREKEAMNKKDTLFNSVFFLLLIFSFSLLHGVIHIHSPSNFAADHRLNWISGHKAYFSKDSAQQDNV</sequence>
<reference evidence="2" key="1">
    <citation type="journal article" date="2022" name="Mol. Ecol. Resour.">
        <title>The genomes of chicory, endive, great burdock and yacon provide insights into Asteraceae palaeo-polyploidization history and plant inulin production.</title>
        <authorList>
            <person name="Fan W."/>
            <person name="Wang S."/>
            <person name="Wang H."/>
            <person name="Wang A."/>
            <person name="Jiang F."/>
            <person name="Liu H."/>
            <person name="Zhao H."/>
            <person name="Xu D."/>
            <person name="Zhang Y."/>
        </authorList>
    </citation>
    <scope>NUCLEOTIDE SEQUENCE [LARGE SCALE GENOMIC DNA]</scope>
    <source>
        <strain evidence="2">cv. Punajuju</strain>
    </source>
</reference>
<reference evidence="1 2" key="2">
    <citation type="journal article" date="2022" name="Mol. Ecol. Resour.">
        <title>The genomes of chicory, endive, great burdock and yacon provide insights into Asteraceae paleo-polyploidization history and plant inulin production.</title>
        <authorList>
            <person name="Fan W."/>
            <person name="Wang S."/>
            <person name="Wang H."/>
            <person name="Wang A."/>
            <person name="Jiang F."/>
            <person name="Liu H."/>
            <person name="Zhao H."/>
            <person name="Xu D."/>
            <person name="Zhang Y."/>
        </authorList>
    </citation>
    <scope>NUCLEOTIDE SEQUENCE [LARGE SCALE GENOMIC DNA]</scope>
    <source>
        <strain evidence="2">cv. Punajuju</strain>
        <tissue evidence="1">Leaves</tissue>
    </source>
</reference>